<dbReference type="SUPFAM" id="SSF52833">
    <property type="entry name" value="Thioredoxin-like"/>
    <property type="match status" value="1"/>
</dbReference>
<keyword evidence="1" id="KW-0732">Signal</keyword>
<dbReference type="InterPro" id="IPR013766">
    <property type="entry name" value="Thioredoxin_domain"/>
</dbReference>
<dbReference type="InterPro" id="IPR013740">
    <property type="entry name" value="Redoxin"/>
</dbReference>
<evidence type="ECO:0000256" key="1">
    <source>
        <dbReference type="SAM" id="SignalP"/>
    </source>
</evidence>
<protein>
    <recommendedName>
        <fullName evidence="2">Thioredoxin domain-containing protein</fullName>
    </recommendedName>
</protein>
<accession>A0A2W1N1P6</accession>
<feature type="domain" description="Thioredoxin" evidence="2">
    <location>
        <begin position="322"/>
        <end position="460"/>
    </location>
</feature>
<comment type="caution">
    <text evidence="3">The sequence shown here is derived from an EMBL/GenBank/DDBJ whole genome shotgun (WGS) entry which is preliminary data.</text>
</comment>
<dbReference type="OrthoDB" id="1466983at2"/>
<gene>
    <name evidence="3" type="ORF">DNU06_07800</name>
</gene>
<evidence type="ECO:0000313" key="3">
    <source>
        <dbReference type="EMBL" id="PZE17724.1"/>
    </source>
</evidence>
<dbReference type="Pfam" id="PF08534">
    <property type="entry name" value="Redoxin"/>
    <property type="match status" value="1"/>
</dbReference>
<dbReference type="EMBL" id="QKSB01000003">
    <property type="protein sequence ID" value="PZE17724.1"/>
    <property type="molecule type" value="Genomic_DNA"/>
</dbReference>
<dbReference type="Proteomes" id="UP000249248">
    <property type="component" value="Unassembled WGS sequence"/>
</dbReference>
<reference evidence="3 4" key="1">
    <citation type="submission" date="2018-06" db="EMBL/GenBank/DDBJ databases">
        <title>The draft genome sequence of Crocinitomix sp. SM1701.</title>
        <authorList>
            <person name="Zhang X."/>
        </authorList>
    </citation>
    <scope>NUCLEOTIDE SEQUENCE [LARGE SCALE GENOMIC DNA]</scope>
    <source>
        <strain evidence="3 4">SM1701</strain>
    </source>
</reference>
<dbReference type="CDD" id="cd02966">
    <property type="entry name" value="TlpA_like_family"/>
    <property type="match status" value="1"/>
</dbReference>
<dbReference type="InterPro" id="IPR036249">
    <property type="entry name" value="Thioredoxin-like_sf"/>
</dbReference>
<dbReference type="InterPro" id="IPR050553">
    <property type="entry name" value="Thioredoxin_ResA/DsbE_sf"/>
</dbReference>
<proteinExistence type="predicted"/>
<dbReference type="PANTHER" id="PTHR42852:SF17">
    <property type="entry name" value="THIOREDOXIN-LIKE PROTEIN HI_1115"/>
    <property type="match status" value="1"/>
</dbReference>
<evidence type="ECO:0000259" key="2">
    <source>
        <dbReference type="PROSITE" id="PS51352"/>
    </source>
</evidence>
<name>A0A2W1N1P6_9FLAO</name>
<keyword evidence="4" id="KW-1185">Reference proteome</keyword>
<evidence type="ECO:0000313" key="4">
    <source>
        <dbReference type="Proteomes" id="UP000249248"/>
    </source>
</evidence>
<dbReference type="AlphaFoldDB" id="A0A2W1N1P6"/>
<dbReference type="GO" id="GO:0016491">
    <property type="term" value="F:oxidoreductase activity"/>
    <property type="evidence" value="ECO:0007669"/>
    <property type="project" value="InterPro"/>
</dbReference>
<feature type="signal peptide" evidence="1">
    <location>
        <begin position="1"/>
        <end position="20"/>
    </location>
</feature>
<organism evidence="3 4">
    <name type="scientific">Putridiphycobacter roseus</name>
    <dbReference type="NCBI Taxonomy" id="2219161"/>
    <lineage>
        <taxon>Bacteria</taxon>
        <taxon>Pseudomonadati</taxon>
        <taxon>Bacteroidota</taxon>
        <taxon>Flavobacteriia</taxon>
        <taxon>Flavobacteriales</taxon>
        <taxon>Crocinitomicaceae</taxon>
        <taxon>Putridiphycobacter</taxon>
    </lineage>
</organism>
<dbReference type="PROSITE" id="PS51352">
    <property type="entry name" value="THIOREDOXIN_2"/>
    <property type="match status" value="1"/>
</dbReference>
<feature type="chain" id="PRO_5016141077" description="Thioredoxin domain-containing protein" evidence="1">
    <location>
        <begin position="21"/>
        <end position="468"/>
    </location>
</feature>
<dbReference type="Gene3D" id="3.40.30.10">
    <property type="entry name" value="Glutaredoxin"/>
    <property type="match status" value="1"/>
</dbReference>
<sequence>MIKKTSFLLLLLALNTWCFSAVIHGFAPDFKGKMISMYTYSDYLTLSKVKIGEAMVDPGNGTFELSFDTKQIIKVLLAAGNTNAEIYLGPDTDYELYYKLAEDTPISFATQKATTYFKNLDSTDINYKVLKFNNWFDEFIYVKRNEIMRFGMSPQIDTFKLYAYNAYANEKDAFFNNYVRYFIANLEQLKVSSKYRKTKMAYYLEYIKPFPVSAFDDQYMAFIKGFYSNDLNSFSKQIESDIVLAILHQSPSRLMRAMHRDPYFEKDEIRELMMVNMLGNAYYKRQYNRNNIQVMLDSIVKFAKFKSSGLAAQNIIGELTKAESGYPAPEFVVSFEGKELKLTEMKDKFVYMSFFATWNPISMNDLTLMQDLYVKYSEYVTFISFCTDKDKATFDAFLLENPGYDWPIVYLGEEADIIKDFKVASIPYYILIDQEGIIARSPAGSPSPDGLYKTIEDTFKYIKTQMDK</sequence>
<dbReference type="PANTHER" id="PTHR42852">
    <property type="entry name" value="THIOL:DISULFIDE INTERCHANGE PROTEIN DSBE"/>
    <property type="match status" value="1"/>
</dbReference>
<dbReference type="RefSeq" id="WP_111062684.1">
    <property type="nucleotide sequence ID" value="NZ_JBHUCU010000027.1"/>
</dbReference>